<gene>
    <name evidence="2" type="ORF">V5N11_011544</name>
</gene>
<protein>
    <submittedName>
        <fullName evidence="2">F-box protein</fullName>
    </submittedName>
</protein>
<dbReference type="InterPro" id="IPR013187">
    <property type="entry name" value="F-box-assoc_dom_typ3"/>
</dbReference>
<dbReference type="Pfam" id="PF08268">
    <property type="entry name" value="FBA_3"/>
    <property type="match status" value="1"/>
</dbReference>
<evidence type="ECO:0000313" key="3">
    <source>
        <dbReference type="Proteomes" id="UP001558713"/>
    </source>
</evidence>
<comment type="caution">
    <text evidence="2">The sequence shown here is derived from an EMBL/GenBank/DDBJ whole genome shotgun (WGS) entry which is preliminary data.</text>
</comment>
<reference evidence="2 3" key="1">
    <citation type="submission" date="2024-04" db="EMBL/GenBank/DDBJ databases">
        <title>Genome assembly C_amara_ONT_v2.</title>
        <authorList>
            <person name="Yant L."/>
            <person name="Moore C."/>
            <person name="Slenker M."/>
        </authorList>
    </citation>
    <scope>NUCLEOTIDE SEQUENCE [LARGE SCALE GENOMIC DNA]</scope>
    <source>
        <tissue evidence="2">Leaf</tissue>
    </source>
</reference>
<dbReference type="PANTHER" id="PTHR31111:SF17">
    <property type="entry name" value="F-BOX DOMAIN-CONTAINING PROTEIN"/>
    <property type="match status" value="1"/>
</dbReference>
<dbReference type="NCBIfam" id="TIGR01640">
    <property type="entry name" value="F_box_assoc_1"/>
    <property type="match status" value="1"/>
</dbReference>
<dbReference type="CDD" id="cd22157">
    <property type="entry name" value="F-box_AtFBW1-like"/>
    <property type="match status" value="1"/>
</dbReference>
<organism evidence="2 3">
    <name type="scientific">Cardamine amara subsp. amara</name>
    <dbReference type="NCBI Taxonomy" id="228776"/>
    <lineage>
        <taxon>Eukaryota</taxon>
        <taxon>Viridiplantae</taxon>
        <taxon>Streptophyta</taxon>
        <taxon>Embryophyta</taxon>
        <taxon>Tracheophyta</taxon>
        <taxon>Spermatophyta</taxon>
        <taxon>Magnoliopsida</taxon>
        <taxon>eudicotyledons</taxon>
        <taxon>Gunneridae</taxon>
        <taxon>Pentapetalae</taxon>
        <taxon>rosids</taxon>
        <taxon>malvids</taxon>
        <taxon>Brassicales</taxon>
        <taxon>Brassicaceae</taxon>
        <taxon>Cardamineae</taxon>
        <taxon>Cardamine</taxon>
    </lineage>
</organism>
<dbReference type="EMBL" id="JBANAX010000521">
    <property type="protein sequence ID" value="KAL1205261.1"/>
    <property type="molecule type" value="Genomic_DNA"/>
</dbReference>
<sequence>MAFSFDRAVILQRERRRTKRRSKGIREICTIHEPSREIPFDLVNEILMRLPAKSLMRFKSVSKLWSSLICSKHFSNRLLKLSSPPRLYMYLSFSDKSQLNERLLSLSPADSDITMSSFVIDQDLTIPAMRGYYLSHVFRGLMCFVNQPSAQIYNTSTRQLVVLPDIEESNMIAEDHKNRKIMYRIGQDTVYDQYKVVCTVARSSDEVGEYTFLSEHWVLPLGGDGSSRWRKIQSPCPPHLPLTQAFNINGRMHYLAWIRVSVKCVLVSFDINSEEFSIVQVPEDIFWAKTGFIEYDGKVALLHYTYLEKEGVMELWVVEDAEKNMWSSKTLVVHPAQMRMIDSISLNVLGTTRNGQVILAPEDTNLFNIFLYDLQKNHIRKIEIKGAPECKICKVVGLDDVDNLMHF</sequence>
<evidence type="ECO:0000259" key="1">
    <source>
        <dbReference type="PROSITE" id="PS50181"/>
    </source>
</evidence>
<proteinExistence type="predicted"/>
<dbReference type="InterPro" id="IPR017451">
    <property type="entry name" value="F-box-assoc_interact_dom"/>
</dbReference>
<dbReference type="SMART" id="SM00256">
    <property type="entry name" value="FBOX"/>
    <property type="match status" value="1"/>
</dbReference>
<accession>A0ABD1B2E5</accession>
<keyword evidence="3" id="KW-1185">Reference proteome</keyword>
<dbReference type="PANTHER" id="PTHR31111">
    <property type="entry name" value="BNAA05G37150D PROTEIN-RELATED"/>
    <property type="match status" value="1"/>
</dbReference>
<dbReference type="PROSITE" id="PS50181">
    <property type="entry name" value="FBOX"/>
    <property type="match status" value="1"/>
</dbReference>
<dbReference type="Pfam" id="PF00646">
    <property type="entry name" value="F-box"/>
    <property type="match status" value="1"/>
</dbReference>
<dbReference type="AlphaFoldDB" id="A0ABD1B2E5"/>
<name>A0ABD1B2E5_CARAN</name>
<dbReference type="InterPro" id="IPR001810">
    <property type="entry name" value="F-box_dom"/>
</dbReference>
<dbReference type="SUPFAM" id="SSF81383">
    <property type="entry name" value="F-box domain"/>
    <property type="match status" value="1"/>
</dbReference>
<dbReference type="InterPro" id="IPR036047">
    <property type="entry name" value="F-box-like_dom_sf"/>
</dbReference>
<feature type="domain" description="F-box" evidence="1">
    <location>
        <begin position="32"/>
        <end position="78"/>
    </location>
</feature>
<dbReference type="Gene3D" id="1.20.1280.50">
    <property type="match status" value="1"/>
</dbReference>
<dbReference type="Proteomes" id="UP001558713">
    <property type="component" value="Unassembled WGS sequence"/>
</dbReference>
<evidence type="ECO:0000313" key="2">
    <source>
        <dbReference type="EMBL" id="KAL1205261.1"/>
    </source>
</evidence>